<feature type="compositionally biased region" description="Basic residues" evidence="1">
    <location>
        <begin position="139"/>
        <end position="151"/>
    </location>
</feature>
<evidence type="ECO:0000313" key="3">
    <source>
        <dbReference type="WBParaSite" id="ALUE_0001795001-mRNA-1"/>
    </source>
</evidence>
<accession>A0A0M3IHN6</accession>
<evidence type="ECO:0000313" key="2">
    <source>
        <dbReference type="Proteomes" id="UP000036681"/>
    </source>
</evidence>
<proteinExistence type="predicted"/>
<dbReference type="WBParaSite" id="ALUE_0001795001-mRNA-1">
    <property type="protein sequence ID" value="ALUE_0001795001-mRNA-1"/>
    <property type="gene ID" value="ALUE_0001795001"/>
</dbReference>
<feature type="region of interest" description="Disordered" evidence="1">
    <location>
        <begin position="129"/>
        <end position="151"/>
    </location>
</feature>
<dbReference type="AlphaFoldDB" id="A0A0M3IHN6"/>
<organism evidence="2 3">
    <name type="scientific">Ascaris lumbricoides</name>
    <name type="common">Giant roundworm</name>
    <dbReference type="NCBI Taxonomy" id="6252"/>
    <lineage>
        <taxon>Eukaryota</taxon>
        <taxon>Metazoa</taxon>
        <taxon>Ecdysozoa</taxon>
        <taxon>Nematoda</taxon>
        <taxon>Chromadorea</taxon>
        <taxon>Rhabditida</taxon>
        <taxon>Spirurina</taxon>
        <taxon>Ascaridomorpha</taxon>
        <taxon>Ascaridoidea</taxon>
        <taxon>Ascarididae</taxon>
        <taxon>Ascaris</taxon>
    </lineage>
</organism>
<keyword evidence="2" id="KW-1185">Reference proteome</keyword>
<evidence type="ECO:0000256" key="1">
    <source>
        <dbReference type="SAM" id="MobiDB-lite"/>
    </source>
</evidence>
<dbReference type="Proteomes" id="UP000036681">
    <property type="component" value="Unplaced"/>
</dbReference>
<name>A0A0M3IHN6_ASCLU</name>
<protein>
    <submittedName>
        <fullName evidence="3">Uncharacterized protein</fullName>
    </submittedName>
</protein>
<feature type="compositionally biased region" description="Basic and acidic residues" evidence="1">
    <location>
        <begin position="129"/>
        <end position="138"/>
    </location>
</feature>
<reference evidence="3" key="1">
    <citation type="submission" date="2017-02" db="UniProtKB">
        <authorList>
            <consortium name="WormBaseParasite"/>
        </authorList>
    </citation>
    <scope>IDENTIFICATION</scope>
</reference>
<sequence>MTLERAVSQRALHFVRFVLLAEKTKQLDIRMADDTTRIGCSQAQRIQNVLVPPPTKSIYRGKNHKQQNKRITIRDITLLTLIETDPFNPLLMQAVPPKKMDTFIEKVRHSRELIAPIKEVSSVECVDRRKELPHESSTKSRHLLNRKSNAK</sequence>